<accession>A0A1F4Q0I0</accession>
<dbReference type="EMBL" id="METM01000025">
    <property type="protein sequence ID" value="OGB89448.1"/>
    <property type="molecule type" value="Genomic_DNA"/>
</dbReference>
<feature type="transmembrane region" description="Helical" evidence="1">
    <location>
        <begin position="34"/>
        <end position="54"/>
    </location>
</feature>
<evidence type="ECO:0000313" key="3">
    <source>
        <dbReference type="Proteomes" id="UP000178724"/>
    </source>
</evidence>
<feature type="transmembrane region" description="Helical" evidence="1">
    <location>
        <begin position="7"/>
        <end position="28"/>
    </location>
</feature>
<feature type="transmembrane region" description="Helical" evidence="1">
    <location>
        <begin position="66"/>
        <end position="86"/>
    </location>
</feature>
<keyword evidence="1" id="KW-1133">Transmembrane helix</keyword>
<feature type="transmembrane region" description="Helical" evidence="1">
    <location>
        <begin position="92"/>
        <end position="111"/>
    </location>
</feature>
<sequence>MNWGKAIGYGIVLYAIMFLVASVLMFGVKLTGDVFGVSMLVITAVILYFAAGMYKVKSLNDGLQVGLVWLVIEAILDYTVIVQIFNKGSLSFYNWSLLTAYVLIVAIPAIVGQMAKK</sequence>
<evidence type="ECO:0000313" key="2">
    <source>
        <dbReference type="EMBL" id="OGB89448.1"/>
    </source>
</evidence>
<comment type="caution">
    <text evidence="2">The sequence shown here is derived from an EMBL/GenBank/DDBJ whole genome shotgun (WGS) entry which is preliminary data.</text>
</comment>
<reference evidence="2 3" key="1">
    <citation type="journal article" date="2016" name="Nat. Commun.">
        <title>Thousands of microbial genomes shed light on interconnected biogeochemical processes in an aquifer system.</title>
        <authorList>
            <person name="Anantharaman K."/>
            <person name="Brown C.T."/>
            <person name="Hug L.A."/>
            <person name="Sharon I."/>
            <person name="Castelle C.J."/>
            <person name="Probst A.J."/>
            <person name="Thomas B.C."/>
            <person name="Singh A."/>
            <person name="Wilkins M.J."/>
            <person name="Karaoz U."/>
            <person name="Brodie E.L."/>
            <person name="Williams K.H."/>
            <person name="Hubbard S.S."/>
            <person name="Banfield J.F."/>
        </authorList>
    </citation>
    <scope>NUCLEOTIDE SEQUENCE [LARGE SCALE GENOMIC DNA]</scope>
</reference>
<proteinExistence type="predicted"/>
<organism evidence="2 3">
    <name type="scientific">candidate division WOR-1 bacterium RIFCSPHIGHO2_01_FULL_53_15</name>
    <dbReference type="NCBI Taxonomy" id="1802564"/>
    <lineage>
        <taxon>Bacteria</taxon>
        <taxon>Bacillati</taxon>
        <taxon>Saganbacteria</taxon>
    </lineage>
</organism>
<keyword evidence="1" id="KW-0812">Transmembrane</keyword>
<gene>
    <name evidence="2" type="ORF">A2625_00500</name>
</gene>
<protein>
    <submittedName>
        <fullName evidence="2">Uncharacterized protein</fullName>
    </submittedName>
</protein>
<dbReference type="AlphaFoldDB" id="A0A1F4Q0I0"/>
<keyword evidence="1" id="KW-0472">Membrane</keyword>
<dbReference type="Proteomes" id="UP000178724">
    <property type="component" value="Unassembled WGS sequence"/>
</dbReference>
<evidence type="ECO:0000256" key="1">
    <source>
        <dbReference type="SAM" id="Phobius"/>
    </source>
</evidence>
<name>A0A1F4Q0I0_UNCSA</name>